<dbReference type="AlphaFoldDB" id="A0A2T2WPK3"/>
<dbReference type="EMBL" id="PXYV01000001">
    <property type="protein sequence ID" value="PSR24170.1"/>
    <property type="molecule type" value="Genomic_DNA"/>
</dbReference>
<proteinExistence type="predicted"/>
<dbReference type="PIRSF" id="PIRSF037394">
    <property type="entry name" value="ABC_thiamine-permease_YkoE_prd"/>
    <property type="match status" value="1"/>
</dbReference>
<comment type="caution">
    <text evidence="2">The sequence shown here is derived from an EMBL/GenBank/DDBJ whole genome shotgun (WGS) entry which is preliminary data.</text>
</comment>
<keyword evidence="1" id="KW-0812">Transmembrane</keyword>
<organism evidence="2 3">
    <name type="scientific">Sulfobacillus acidophilus</name>
    <dbReference type="NCBI Taxonomy" id="53633"/>
    <lineage>
        <taxon>Bacteria</taxon>
        <taxon>Bacillati</taxon>
        <taxon>Bacillota</taxon>
        <taxon>Clostridia</taxon>
        <taxon>Eubacteriales</taxon>
        <taxon>Clostridiales Family XVII. Incertae Sedis</taxon>
        <taxon>Sulfobacillus</taxon>
    </lineage>
</organism>
<feature type="transmembrane region" description="Helical" evidence="1">
    <location>
        <begin position="38"/>
        <end position="59"/>
    </location>
</feature>
<keyword evidence="1" id="KW-0472">Membrane</keyword>
<evidence type="ECO:0000313" key="3">
    <source>
        <dbReference type="Proteomes" id="UP000241848"/>
    </source>
</evidence>
<feature type="transmembrane region" description="Helical" evidence="1">
    <location>
        <begin position="113"/>
        <end position="134"/>
    </location>
</feature>
<keyword evidence="1" id="KW-1133">Transmembrane helix</keyword>
<sequence>MGSWKMRDIVLTAIFSALSGAIYLGWDLLFKAVPIVNPVASAAFNGLWWIAGGIVPFIVRRPGAALLAESVGGFMEFALGSPYGVQAFTIGIAQGLGIELGFLIGRYRRYGPAWMILSCALGGIGNYVYSYFYYGVRQYSVGNQVGYLVVTMISGAVLAGVLSWLVARALLRAGVLNNFAIVREGRAEALN</sequence>
<feature type="transmembrane region" description="Helical" evidence="1">
    <location>
        <begin position="9"/>
        <end position="26"/>
    </location>
</feature>
<feature type="transmembrane region" description="Helical" evidence="1">
    <location>
        <begin position="146"/>
        <end position="167"/>
    </location>
</feature>
<gene>
    <name evidence="2" type="ORF">C7B45_00755</name>
</gene>
<protein>
    <submittedName>
        <fullName evidence="2">ABC transporter permease</fullName>
    </submittedName>
</protein>
<dbReference type="Proteomes" id="UP000241848">
    <property type="component" value="Unassembled WGS sequence"/>
</dbReference>
<evidence type="ECO:0000313" key="2">
    <source>
        <dbReference type="EMBL" id="PSR24170.1"/>
    </source>
</evidence>
<dbReference type="InterPro" id="IPR017195">
    <property type="entry name" value="ABC_thiamin-permease_prd"/>
</dbReference>
<evidence type="ECO:0000256" key="1">
    <source>
        <dbReference type="SAM" id="Phobius"/>
    </source>
</evidence>
<reference evidence="2 3" key="1">
    <citation type="journal article" date="2014" name="BMC Genomics">
        <title>Comparison of environmental and isolate Sulfobacillus genomes reveals diverse carbon, sulfur, nitrogen, and hydrogen metabolisms.</title>
        <authorList>
            <person name="Justice N.B."/>
            <person name="Norman A."/>
            <person name="Brown C.T."/>
            <person name="Singh A."/>
            <person name="Thomas B.C."/>
            <person name="Banfield J.F."/>
        </authorList>
    </citation>
    <scope>NUCLEOTIDE SEQUENCE [LARGE SCALE GENOMIC DNA]</scope>
    <source>
        <strain evidence="2">AMDSBA3</strain>
    </source>
</reference>
<accession>A0A2T2WPK3</accession>
<name>A0A2T2WPK3_9FIRM</name>
<dbReference type="Pfam" id="PF09819">
    <property type="entry name" value="ABC_cobalt"/>
    <property type="match status" value="1"/>
</dbReference>